<dbReference type="PANTHER" id="PTHR13812:SF19">
    <property type="entry name" value="KETIMINE REDUCTASE MU-CRYSTALLIN"/>
    <property type="match status" value="1"/>
</dbReference>
<proteinExistence type="predicted"/>
<keyword evidence="2" id="KW-1185">Reference proteome</keyword>
<dbReference type="Gene3D" id="3.30.1780.10">
    <property type="entry name" value="ornithine cyclodeaminase, domain 1"/>
    <property type="match status" value="1"/>
</dbReference>
<dbReference type="PANTHER" id="PTHR13812">
    <property type="entry name" value="KETIMINE REDUCTASE MU-CRYSTALLIN"/>
    <property type="match status" value="1"/>
</dbReference>
<dbReference type="OrthoDB" id="5293744at2"/>
<dbReference type="Pfam" id="PF02423">
    <property type="entry name" value="OCD_Mu_crystall"/>
    <property type="match status" value="1"/>
</dbReference>
<dbReference type="RefSeq" id="WP_130355727.1">
    <property type="nucleotide sequence ID" value="NZ_SGXC01000001.1"/>
</dbReference>
<dbReference type="AlphaFoldDB" id="A0A4Q7NHI7"/>
<dbReference type="InterPro" id="IPR036291">
    <property type="entry name" value="NAD(P)-bd_dom_sf"/>
</dbReference>
<name>A0A4Q7NHI7_9BURK</name>
<sequence>MSGTAPVFIGTDAVEQVLTWDALVAALRDAYAQRHDEHISPPRTFARGDGASLRALASVPPGKRFMGAKVFGRGRNRGMNYLISLADQDTGEIRALLDANKITAYRTAATSALAVDCLAPRRPVRLGVLGSGAEARAHVQAIASLRQIEGLSIYSPTSANRERFAHDFEAMLGVPCRPAATAAQAMEGADIGIAAARSRDETPILHADALRDGMVLVSVGSTLPQQREIDASVVERCDLIVCDMPDEVSAESGDMLEARARGIDFAPRLRSLNQLVRGEIAPGARLPMFKSVGSALQDIVAAELVFDLATAAGLAVELPIAFTYKQ</sequence>
<dbReference type="Proteomes" id="UP000292445">
    <property type="component" value="Unassembled WGS sequence"/>
</dbReference>
<dbReference type="InterPro" id="IPR003462">
    <property type="entry name" value="ODC_Mu_crystall"/>
</dbReference>
<comment type="caution">
    <text evidence="1">The sequence shown here is derived from an EMBL/GenBank/DDBJ whole genome shotgun (WGS) entry which is preliminary data.</text>
</comment>
<protein>
    <submittedName>
        <fullName evidence="1">Ornithine cyclodeaminase/alanine dehydrogenase</fullName>
    </submittedName>
</protein>
<dbReference type="Gene3D" id="3.40.50.720">
    <property type="entry name" value="NAD(P)-binding Rossmann-like Domain"/>
    <property type="match status" value="1"/>
</dbReference>
<dbReference type="InterPro" id="IPR023401">
    <property type="entry name" value="ODC_N"/>
</dbReference>
<evidence type="ECO:0000313" key="2">
    <source>
        <dbReference type="Proteomes" id="UP000292445"/>
    </source>
</evidence>
<evidence type="ECO:0000313" key="1">
    <source>
        <dbReference type="EMBL" id="RZS84349.1"/>
    </source>
</evidence>
<organism evidence="1 2">
    <name type="scientific">Pigmentiphaga kullae</name>
    <dbReference type="NCBI Taxonomy" id="151784"/>
    <lineage>
        <taxon>Bacteria</taxon>
        <taxon>Pseudomonadati</taxon>
        <taxon>Pseudomonadota</taxon>
        <taxon>Betaproteobacteria</taxon>
        <taxon>Burkholderiales</taxon>
        <taxon>Alcaligenaceae</taxon>
        <taxon>Pigmentiphaga</taxon>
    </lineage>
</organism>
<reference evidence="1 2" key="1">
    <citation type="submission" date="2019-02" db="EMBL/GenBank/DDBJ databases">
        <title>Genomic Encyclopedia of Type Strains, Phase IV (KMG-IV): sequencing the most valuable type-strain genomes for metagenomic binning, comparative biology and taxonomic classification.</title>
        <authorList>
            <person name="Goeker M."/>
        </authorList>
    </citation>
    <scope>NUCLEOTIDE SEQUENCE [LARGE SCALE GENOMIC DNA]</scope>
    <source>
        <strain evidence="1 2">K24</strain>
    </source>
</reference>
<gene>
    <name evidence="1" type="ORF">EV675_0366</name>
</gene>
<dbReference type="PIRSF" id="PIRSF001439">
    <property type="entry name" value="CryM"/>
    <property type="match status" value="1"/>
</dbReference>
<dbReference type="SUPFAM" id="SSF51735">
    <property type="entry name" value="NAD(P)-binding Rossmann-fold domains"/>
    <property type="match status" value="1"/>
</dbReference>
<accession>A0A4Q7NHI7</accession>
<dbReference type="EMBL" id="SGXC01000001">
    <property type="protein sequence ID" value="RZS84349.1"/>
    <property type="molecule type" value="Genomic_DNA"/>
</dbReference>
<dbReference type="GO" id="GO:0005737">
    <property type="term" value="C:cytoplasm"/>
    <property type="evidence" value="ECO:0007669"/>
    <property type="project" value="TreeGrafter"/>
</dbReference>